<keyword evidence="2" id="KW-1185">Reference proteome</keyword>
<evidence type="ECO:0000313" key="2">
    <source>
        <dbReference type="Proteomes" id="UP001497457"/>
    </source>
</evidence>
<name>A0ABC9C5W6_9POAL</name>
<gene>
    <name evidence="1" type="ORF">URODEC1_LOCUS72232</name>
</gene>
<dbReference type="AlphaFoldDB" id="A0ABC9C5W6"/>
<sequence>MAEPAGLVSEISTGLMNCQMLSDSNSQSKQSKLFVSSSIGDGCDGELSDVQRSKLTLL</sequence>
<dbReference type="Proteomes" id="UP001497457">
    <property type="component" value="Chromosome 29rd"/>
</dbReference>
<protein>
    <submittedName>
        <fullName evidence="1">Uncharacterized protein</fullName>
    </submittedName>
</protein>
<proteinExistence type="predicted"/>
<reference evidence="1" key="1">
    <citation type="submission" date="2024-10" db="EMBL/GenBank/DDBJ databases">
        <authorList>
            <person name="Ryan C."/>
        </authorList>
    </citation>
    <scope>NUCLEOTIDE SEQUENCE [LARGE SCALE GENOMIC DNA]</scope>
</reference>
<dbReference type="EMBL" id="OZ075139">
    <property type="protein sequence ID" value="CAL5014887.1"/>
    <property type="molecule type" value="Genomic_DNA"/>
</dbReference>
<evidence type="ECO:0000313" key="1">
    <source>
        <dbReference type="EMBL" id="CAL5014887.1"/>
    </source>
</evidence>
<organism evidence="1 2">
    <name type="scientific">Urochloa decumbens</name>
    <dbReference type="NCBI Taxonomy" id="240449"/>
    <lineage>
        <taxon>Eukaryota</taxon>
        <taxon>Viridiplantae</taxon>
        <taxon>Streptophyta</taxon>
        <taxon>Embryophyta</taxon>
        <taxon>Tracheophyta</taxon>
        <taxon>Spermatophyta</taxon>
        <taxon>Magnoliopsida</taxon>
        <taxon>Liliopsida</taxon>
        <taxon>Poales</taxon>
        <taxon>Poaceae</taxon>
        <taxon>PACMAD clade</taxon>
        <taxon>Panicoideae</taxon>
        <taxon>Panicodae</taxon>
        <taxon>Paniceae</taxon>
        <taxon>Melinidinae</taxon>
        <taxon>Urochloa</taxon>
    </lineage>
</organism>
<accession>A0ABC9C5W6</accession>